<accession>A0A2U1NWZ1</accession>
<gene>
    <name evidence="3" type="ORF">CTI12_AA102100</name>
</gene>
<feature type="domain" description="BTB" evidence="2">
    <location>
        <begin position="99"/>
        <end position="166"/>
    </location>
</feature>
<keyword evidence="4" id="KW-1185">Reference proteome</keyword>
<protein>
    <submittedName>
        <fullName evidence="3">SKP1/BTB/POZ domain-containing protein</fullName>
    </submittedName>
</protein>
<evidence type="ECO:0000259" key="2">
    <source>
        <dbReference type="PROSITE" id="PS50097"/>
    </source>
</evidence>
<reference evidence="3 4" key="1">
    <citation type="journal article" date="2018" name="Mol. Plant">
        <title>The genome of Artemisia annua provides insight into the evolution of Asteraceae family and artemisinin biosynthesis.</title>
        <authorList>
            <person name="Shen Q."/>
            <person name="Zhang L."/>
            <person name="Liao Z."/>
            <person name="Wang S."/>
            <person name="Yan T."/>
            <person name="Shi P."/>
            <person name="Liu M."/>
            <person name="Fu X."/>
            <person name="Pan Q."/>
            <person name="Wang Y."/>
            <person name="Lv Z."/>
            <person name="Lu X."/>
            <person name="Zhang F."/>
            <person name="Jiang W."/>
            <person name="Ma Y."/>
            <person name="Chen M."/>
            <person name="Hao X."/>
            <person name="Li L."/>
            <person name="Tang Y."/>
            <person name="Lv G."/>
            <person name="Zhou Y."/>
            <person name="Sun X."/>
            <person name="Brodelius P.E."/>
            <person name="Rose J.K.C."/>
            <person name="Tang K."/>
        </authorList>
    </citation>
    <scope>NUCLEOTIDE SEQUENCE [LARGE SCALE GENOMIC DNA]</scope>
    <source>
        <strain evidence="4">cv. Huhao1</strain>
        <tissue evidence="3">Leaf</tissue>
    </source>
</reference>
<proteinExistence type="predicted"/>
<evidence type="ECO:0000256" key="1">
    <source>
        <dbReference type="ARBA" id="ARBA00004906"/>
    </source>
</evidence>
<dbReference type="InterPro" id="IPR011333">
    <property type="entry name" value="SKP1/BTB/POZ_sf"/>
</dbReference>
<evidence type="ECO:0000313" key="3">
    <source>
        <dbReference type="EMBL" id="PWA78043.1"/>
    </source>
</evidence>
<comment type="caution">
    <text evidence="3">The sequence shown here is derived from an EMBL/GenBank/DDBJ whole genome shotgun (WGS) entry which is preliminary data.</text>
</comment>
<dbReference type="InterPro" id="IPR000210">
    <property type="entry name" value="BTB/POZ_dom"/>
</dbReference>
<dbReference type="EMBL" id="PKPP01002045">
    <property type="protein sequence ID" value="PWA78043.1"/>
    <property type="molecule type" value="Genomic_DNA"/>
</dbReference>
<dbReference type="PROSITE" id="PS50097">
    <property type="entry name" value="BTB"/>
    <property type="match status" value="1"/>
</dbReference>
<evidence type="ECO:0000313" key="4">
    <source>
        <dbReference type="Proteomes" id="UP000245207"/>
    </source>
</evidence>
<dbReference type="PANTHER" id="PTHR46672:SF7">
    <property type="entry name" value="CHROMATIN REMODELING &amp; TRANSCRIPTION REGULATOR BTB-POZ FAMILY"/>
    <property type="match status" value="1"/>
</dbReference>
<sequence>MPELHKERLPIASFDMRVIIGRKTLASAKTRDKQFNYQSDSVRLDLVLLSMFSYLIIEIEFLDLKTASPNGSEPCSIWSEKCIQNTSSLGKMLSESIHTDITILASDGSIGAHRAVLATRSPVFNSMFTHDLQEKELSAINISDMSIEVCQAFLNYLYSNNIPYQHFITHRLDLLKAADKYDVSDLKDACQDSLIEDIDSTNVLERLQTAFMYRLPRLKFCCIQYLVKFQKILDIKEEFISFMQSADREFVSEVFNQFLTDWTGF</sequence>
<dbReference type="AlphaFoldDB" id="A0A2U1NWZ1"/>
<dbReference type="InterPro" id="IPR044714">
    <property type="entry name" value="AtSIBP1-like"/>
</dbReference>
<dbReference type="STRING" id="35608.A0A2U1NWZ1"/>
<comment type="pathway">
    <text evidence="1">Protein modification; protein ubiquitination.</text>
</comment>
<organism evidence="3 4">
    <name type="scientific">Artemisia annua</name>
    <name type="common">Sweet wormwood</name>
    <dbReference type="NCBI Taxonomy" id="35608"/>
    <lineage>
        <taxon>Eukaryota</taxon>
        <taxon>Viridiplantae</taxon>
        <taxon>Streptophyta</taxon>
        <taxon>Embryophyta</taxon>
        <taxon>Tracheophyta</taxon>
        <taxon>Spermatophyta</taxon>
        <taxon>Magnoliopsida</taxon>
        <taxon>eudicotyledons</taxon>
        <taxon>Gunneridae</taxon>
        <taxon>Pentapetalae</taxon>
        <taxon>asterids</taxon>
        <taxon>campanulids</taxon>
        <taxon>Asterales</taxon>
        <taxon>Asteraceae</taxon>
        <taxon>Asteroideae</taxon>
        <taxon>Anthemideae</taxon>
        <taxon>Artemisiinae</taxon>
        <taxon>Artemisia</taxon>
    </lineage>
</organism>
<dbReference type="PANTHER" id="PTHR46672">
    <property type="entry name" value="OS08G0495500 PROTEIN-RELATED"/>
    <property type="match status" value="1"/>
</dbReference>
<dbReference type="Proteomes" id="UP000245207">
    <property type="component" value="Unassembled WGS sequence"/>
</dbReference>
<dbReference type="SMART" id="SM00225">
    <property type="entry name" value="BTB"/>
    <property type="match status" value="1"/>
</dbReference>
<dbReference type="Gene3D" id="3.30.710.10">
    <property type="entry name" value="Potassium Channel Kv1.1, Chain A"/>
    <property type="match status" value="1"/>
</dbReference>
<name>A0A2U1NWZ1_ARTAN</name>
<dbReference type="OrthoDB" id="6359816at2759"/>
<dbReference type="SUPFAM" id="SSF54695">
    <property type="entry name" value="POZ domain"/>
    <property type="match status" value="1"/>
</dbReference>
<dbReference type="Pfam" id="PF00651">
    <property type="entry name" value="BTB"/>
    <property type="match status" value="1"/>
</dbReference>